<accession>A0A6C0BGK5</accession>
<dbReference type="AlphaFoldDB" id="A0A6C0BGK5"/>
<dbReference type="EMBL" id="MN739156">
    <property type="protein sequence ID" value="QHS91220.1"/>
    <property type="molecule type" value="Genomic_DNA"/>
</dbReference>
<protein>
    <submittedName>
        <fullName evidence="1">Uncharacterized protein</fullName>
    </submittedName>
</protein>
<name>A0A6C0BGK5_9ZZZZ</name>
<organism evidence="1">
    <name type="scientific">viral metagenome</name>
    <dbReference type="NCBI Taxonomy" id="1070528"/>
    <lineage>
        <taxon>unclassified sequences</taxon>
        <taxon>metagenomes</taxon>
        <taxon>organismal metagenomes</taxon>
    </lineage>
</organism>
<sequence>MVRKTRKNIQHRKEKGVYSIPQLRRSFEYIERSVDEKIHKKDSRERITRELRNEWHKVFMKVLDKKSAEAFIDDRMKRTIGSKGRRRTLRTRGGAAIAGAPLDYITRQGVYLAPGLIPDRLGHLPLTGDKPSDFGSYLEYVSKGFSVGVPEPGQSYDPVPGQTSWPQVPAGMGSNAVHFAKQGGSRRKIRRGGGLLDTTGAILSQAFSRPFGAGAPPGFGQNMQSMWYGTNVGPSPDQVQRQPQYQLGSIYPKAINLS</sequence>
<reference evidence="1" key="1">
    <citation type="journal article" date="2020" name="Nature">
        <title>Giant virus diversity and host interactions through global metagenomics.</title>
        <authorList>
            <person name="Schulz F."/>
            <person name="Roux S."/>
            <person name="Paez-Espino D."/>
            <person name="Jungbluth S."/>
            <person name="Walsh D.A."/>
            <person name="Denef V.J."/>
            <person name="McMahon K.D."/>
            <person name="Konstantinidis K.T."/>
            <person name="Eloe-Fadrosh E.A."/>
            <person name="Kyrpides N.C."/>
            <person name="Woyke T."/>
        </authorList>
    </citation>
    <scope>NUCLEOTIDE SEQUENCE</scope>
    <source>
        <strain evidence="1">GVMAG-M-3300013004-44</strain>
    </source>
</reference>
<proteinExistence type="predicted"/>
<evidence type="ECO:0000313" key="1">
    <source>
        <dbReference type="EMBL" id="QHS91220.1"/>
    </source>
</evidence>